<accession>A0A8J3BQ66</accession>
<gene>
    <name evidence="1" type="ORF">GCM10010124_29760</name>
</gene>
<dbReference type="InterPro" id="IPR006311">
    <property type="entry name" value="TAT_signal"/>
</dbReference>
<dbReference type="EMBL" id="BMQC01000010">
    <property type="protein sequence ID" value="GGK35130.1"/>
    <property type="molecule type" value="Genomic_DNA"/>
</dbReference>
<dbReference type="AlphaFoldDB" id="A0A8J3BQ66"/>
<keyword evidence="2" id="KW-1185">Reference proteome</keyword>
<comment type="caution">
    <text evidence="1">The sequence shown here is derived from an EMBL/GenBank/DDBJ whole genome shotgun (WGS) entry which is preliminary data.</text>
</comment>
<proteinExistence type="predicted"/>
<dbReference type="Proteomes" id="UP000662200">
    <property type="component" value="Unassembled WGS sequence"/>
</dbReference>
<evidence type="ECO:0000313" key="2">
    <source>
        <dbReference type="Proteomes" id="UP000662200"/>
    </source>
</evidence>
<sequence length="155" mass="16818">MGAMDRRRVLRLGLAGVVVAGTAGLVGDRFLPDVATAARSAGSAGPPGLPAGLRLVSVRAPEEPGGLPQGGLKDRVLIETYEDRSGVRREYGLIYGVYLFMMNHSNGYRSTVAHYEPKPTVEAATTLAADRLREIGRQLLPDRYSDWSTYGQRHH</sequence>
<protein>
    <recommendedName>
        <fullName evidence="3">Tyrosinase</fullName>
    </recommendedName>
</protein>
<organism evidence="1 2">
    <name type="scientific">Pilimelia terevasa</name>
    <dbReference type="NCBI Taxonomy" id="53372"/>
    <lineage>
        <taxon>Bacteria</taxon>
        <taxon>Bacillati</taxon>
        <taxon>Actinomycetota</taxon>
        <taxon>Actinomycetes</taxon>
        <taxon>Micromonosporales</taxon>
        <taxon>Micromonosporaceae</taxon>
        <taxon>Pilimelia</taxon>
    </lineage>
</organism>
<evidence type="ECO:0008006" key="3">
    <source>
        <dbReference type="Google" id="ProtNLM"/>
    </source>
</evidence>
<reference evidence="1" key="2">
    <citation type="submission" date="2020-09" db="EMBL/GenBank/DDBJ databases">
        <authorList>
            <person name="Sun Q."/>
            <person name="Ohkuma M."/>
        </authorList>
    </citation>
    <scope>NUCLEOTIDE SEQUENCE</scope>
    <source>
        <strain evidence="1">JCM 3091</strain>
    </source>
</reference>
<name>A0A8J3BQ66_9ACTN</name>
<reference evidence="1" key="1">
    <citation type="journal article" date="2014" name="Int. J. Syst. Evol. Microbiol.">
        <title>Complete genome sequence of Corynebacterium casei LMG S-19264T (=DSM 44701T), isolated from a smear-ripened cheese.</title>
        <authorList>
            <consortium name="US DOE Joint Genome Institute (JGI-PGF)"/>
            <person name="Walter F."/>
            <person name="Albersmeier A."/>
            <person name="Kalinowski J."/>
            <person name="Ruckert C."/>
        </authorList>
    </citation>
    <scope>NUCLEOTIDE SEQUENCE</scope>
    <source>
        <strain evidence="1">JCM 3091</strain>
    </source>
</reference>
<dbReference type="PROSITE" id="PS51318">
    <property type="entry name" value="TAT"/>
    <property type="match status" value="1"/>
</dbReference>
<evidence type="ECO:0000313" key="1">
    <source>
        <dbReference type="EMBL" id="GGK35130.1"/>
    </source>
</evidence>